<dbReference type="SUPFAM" id="SSF101898">
    <property type="entry name" value="NHL repeat"/>
    <property type="match status" value="1"/>
</dbReference>
<dbReference type="Gene3D" id="2.120.10.30">
    <property type="entry name" value="TolB, C-terminal domain"/>
    <property type="match status" value="1"/>
</dbReference>
<gene>
    <name evidence="1" type="ORF">RS694_00745</name>
</gene>
<dbReference type="STRING" id="1484693.RS694_00745"/>
<dbReference type="PANTHER" id="PTHR31460">
    <property type="match status" value="1"/>
</dbReference>
<dbReference type="PANTHER" id="PTHR31460:SF3">
    <property type="entry name" value="MESOCENTIN"/>
    <property type="match status" value="1"/>
</dbReference>
<dbReference type="InterPro" id="IPR053224">
    <property type="entry name" value="Sensory_adhesion_molecule"/>
</dbReference>
<protein>
    <recommendedName>
        <fullName evidence="3">Gluconolaconase</fullName>
    </recommendedName>
</protein>
<keyword evidence="2" id="KW-1185">Reference proteome</keyword>
<dbReference type="InterPro" id="IPR011042">
    <property type="entry name" value="6-blade_b-propeller_TolB-like"/>
</dbReference>
<dbReference type="AlphaFoldDB" id="A0A1P8KFA5"/>
<evidence type="ECO:0000313" key="1">
    <source>
        <dbReference type="EMBL" id="APW44628.1"/>
    </source>
</evidence>
<organism evidence="1 2">
    <name type="scientific">Rhodoferax saidenbachensis</name>
    <dbReference type="NCBI Taxonomy" id="1484693"/>
    <lineage>
        <taxon>Bacteria</taxon>
        <taxon>Pseudomonadati</taxon>
        <taxon>Pseudomonadota</taxon>
        <taxon>Betaproteobacteria</taxon>
        <taxon>Burkholderiales</taxon>
        <taxon>Comamonadaceae</taxon>
        <taxon>Rhodoferax</taxon>
    </lineage>
</organism>
<dbReference type="Proteomes" id="UP000186110">
    <property type="component" value="Chromosome"/>
</dbReference>
<name>A0A1P8KFA5_9BURK</name>
<dbReference type="eggNOG" id="COG3386">
    <property type="taxonomic scope" value="Bacteria"/>
</dbReference>
<evidence type="ECO:0008006" key="3">
    <source>
        <dbReference type="Google" id="ProtNLM"/>
    </source>
</evidence>
<evidence type="ECO:0000313" key="2">
    <source>
        <dbReference type="Proteomes" id="UP000186110"/>
    </source>
</evidence>
<dbReference type="EMBL" id="CP019239">
    <property type="protein sequence ID" value="APW44628.1"/>
    <property type="molecule type" value="Genomic_DNA"/>
</dbReference>
<sequence>MATPLLGAGLAHADGVSAQGITFTAEQAYPEGIAWHPAQKVFFVSSVHTGTIGKVSLQGVYTPFIQDDKLIASVGLVLDTKRNLLWVAVADLGASTRSSAATAYKLAAVAAYDATTGERRAYHDLSNLVQGGHMANDLAVDAAGNVYITDSFSPVIYRIDTKGHASVFAQSDLFKGEGFNLNGIVAHPDGYLLVNKYNSGEIYRISTRNGADIQRVNLPEAVKGADGMLLRDKTHLVVVQNAGNDQVVELVSTDGWKSATLQPARKTAYSFPTTATQVGKDVYVMNSRLDTLLTKDAPKVSEYLLQKY</sequence>
<reference evidence="1 2" key="1">
    <citation type="submission" date="2017-01" db="EMBL/GenBank/DDBJ databases">
        <authorList>
            <person name="Mah S.A."/>
            <person name="Swanson W.J."/>
            <person name="Moy G.W."/>
            <person name="Vacquier V.D."/>
        </authorList>
    </citation>
    <scope>NUCLEOTIDE SEQUENCE [LARGE SCALE GENOMIC DNA]</scope>
    <source>
        <strain evidence="1 2">DSM 22694</strain>
    </source>
</reference>
<proteinExistence type="predicted"/>
<accession>A0A1P8KFA5</accession>
<dbReference type="KEGG" id="rsb:RS694_00745"/>